<accession>A0A1F2UHD6</accession>
<protein>
    <submittedName>
        <fullName evidence="2">Uncharacterized protein</fullName>
    </submittedName>
</protein>
<dbReference type="Proteomes" id="UP000178086">
    <property type="component" value="Unassembled WGS sequence"/>
</dbReference>
<evidence type="ECO:0000313" key="3">
    <source>
        <dbReference type="Proteomes" id="UP000178086"/>
    </source>
</evidence>
<organism evidence="2 3">
    <name type="scientific">Candidatus Aquicultor primus</name>
    <dbReference type="NCBI Taxonomy" id="1797195"/>
    <lineage>
        <taxon>Bacteria</taxon>
        <taxon>Bacillati</taxon>
        <taxon>Actinomycetota</taxon>
        <taxon>Candidatus Aquicultoria</taxon>
        <taxon>Candidatus Aquicultorales</taxon>
        <taxon>Candidatus Aquicultoraceae</taxon>
        <taxon>Candidatus Aquicultor</taxon>
    </lineage>
</organism>
<feature type="transmembrane region" description="Helical" evidence="1">
    <location>
        <begin position="214"/>
        <end position="238"/>
    </location>
</feature>
<proteinExistence type="predicted"/>
<reference evidence="2 3" key="1">
    <citation type="journal article" date="2016" name="Nat. Commun.">
        <title>Thousands of microbial genomes shed light on interconnected biogeochemical processes in an aquifer system.</title>
        <authorList>
            <person name="Anantharaman K."/>
            <person name="Brown C.T."/>
            <person name="Hug L.A."/>
            <person name="Sharon I."/>
            <person name="Castelle C.J."/>
            <person name="Probst A.J."/>
            <person name="Thomas B.C."/>
            <person name="Singh A."/>
            <person name="Wilkins M.J."/>
            <person name="Karaoz U."/>
            <person name="Brodie E.L."/>
            <person name="Williams K.H."/>
            <person name="Hubbard S.S."/>
            <person name="Banfield J.F."/>
        </authorList>
    </citation>
    <scope>NUCLEOTIDE SEQUENCE [LARGE SCALE GENOMIC DNA]</scope>
</reference>
<dbReference type="AlphaFoldDB" id="A0A1F2UHD6"/>
<comment type="caution">
    <text evidence="2">The sequence shown here is derived from an EMBL/GenBank/DDBJ whole genome shotgun (WGS) entry which is preliminary data.</text>
</comment>
<dbReference type="EMBL" id="MELI01000095">
    <property type="protein sequence ID" value="OFW32457.1"/>
    <property type="molecule type" value="Genomic_DNA"/>
</dbReference>
<sequence length="264" mass="28384">MSKKRPILFNIFQDAFYFFDKHWIAIVAGALLSVGLADIVSYLLSVFVPMGAVDLQAATGSDIKIENFVLVEAGAVFLAGVWFRGYIAVLVGGNAGATTLSLSNAFKAAAKLYARLLALNLVAIIITYITAAIGLLIMSANAFGAILLMPAILFSVWFSLITPVAVFDGAEGILPRLKRSRSLVSGHFVQVLFLMFIVITPTFAMTGIGEDTALFWPVLTFVNVSTSILDGLFITFAYHRLRAAHAAELLAKRNAAQVSNDESA</sequence>
<name>A0A1F2UHD6_9ACTN</name>
<keyword evidence="1" id="KW-1133">Transmembrane helix</keyword>
<feature type="transmembrane region" description="Helical" evidence="1">
    <location>
        <begin position="143"/>
        <end position="167"/>
    </location>
</feature>
<evidence type="ECO:0000313" key="2">
    <source>
        <dbReference type="EMBL" id="OFW32457.1"/>
    </source>
</evidence>
<feature type="transmembrane region" description="Helical" evidence="1">
    <location>
        <begin position="188"/>
        <end position="208"/>
    </location>
</feature>
<feature type="transmembrane region" description="Helical" evidence="1">
    <location>
        <begin position="23"/>
        <end position="48"/>
    </location>
</feature>
<feature type="transmembrane region" description="Helical" evidence="1">
    <location>
        <begin position="112"/>
        <end position="137"/>
    </location>
</feature>
<keyword evidence="1" id="KW-0812">Transmembrane</keyword>
<gene>
    <name evidence="2" type="ORF">A2074_03735</name>
</gene>
<evidence type="ECO:0000256" key="1">
    <source>
        <dbReference type="SAM" id="Phobius"/>
    </source>
</evidence>
<keyword evidence="1" id="KW-0472">Membrane</keyword>